<evidence type="ECO:0000313" key="1">
    <source>
        <dbReference type="EMBL" id="MFJ1269218.1"/>
    </source>
</evidence>
<accession>A0ABW8D943</accession>
<name>A0ABW8D943_9GAMM</name>
<keyword evidence="2" id="KW-1185">Reference proteome</keyword>
<comment type="caution">
    <text evidence="1">The sequence shown here is derived from an EMBL/GenBank/DDBJ whole genome shotgun (WGS) entry which is preliminary data.</text>
</comment>
<reference evidence="1 2" key="1">
    <citation type="submission" date="2024-08" db="EMBL/GenBank/DDBJ databases">
        <title>Draft Genome Sequence of Legionella lytica strain DSB2004, Isolated From a Fire Sprinkler System.</title>
        <authorList>
            <person name="Everhart A.D."/>
            <person name="Kidane D.T."/>
            <person name="Farone A.L."/>
            <person name="Farone M.B."/>
        </authorList>
    </citation>
    <scope>NUCLEOTIDE SEQUENCE [LARGE SCALE GENOMIC DNA]</scope>
    <source>
        <strain evidence="1 2">DSB2004</strain>
    </source>
</reference>
<evidence type="ECO:0000313" key="2">
    <source>
        <dbReference type="Proteomes" id="UP001615550"/>
    </source>
</evidence>
<proteinExistence type="predicted"/>
<gene>
    <name evidence="1" type="ORF">ACD661_11685</name>
</gene>
<protein>
    <submittedName>
        <fullName evidence="1">Uncharacterized protein</fullName>
    </submittedName>
</protein>
<dbReference type="Proteomes" id="UP001615550">
    <property type="component" value="Unassembled WGS sequence"/>
</dbReference>
<dbReference type="RefSeq" id="WP_400188041.1">
    <property type="nucleotide sequence ID" value="NZ_JBGORX010000004.1"/>
</dbReference>
<organism evidence="1 2">
    <name type="scientific">Legionella lytica</name>
    <dbReference type="NCBI Taxonomy" id="96232"/>
    <lineage>
        <taxon>Bacteria</taxon>
        <taxon>Pseudomonadati</taxon>
        <taxon>Pseudomonadota</taxon>
        <taxon>Gammaproteobacteria</taxon>
        <taxon>Legionellales</taxon>
        <taxon>Legionellaceae</taxon>
        <taxon>Legionella</taxon>
    </lineage>
</organism>
<sequence>MNLDIDSMDINELKEVVKTLVMLVNLESDRITSVQERLLSLELKLLEKEEGGVKPIKM</sequence>
<dbReference type="EMBL" id="JBGORX010000004">
    <property type="protein sequence ID" value="MFJ1269218.1"/>
    <property type="molecule type" value="Genomic_DNA"/>
</dbReference>